<name>A0ABX8R559_9ACTN</name>
<evidence type="ECO:0000313" key="3">
    <source>
        <dbReference type="Proteomes" id="UP001049518"/>
    </source>
</evidence>
<dbReference type="EMBL" id="CP059572">
    <property type="protein sequence ID" value="QXJ25983.1"/>
    <property type="molecule type" value="Genomic_DNA"/>
</dbReference>
<evidence type="ECO:0000313" key="2">
    <source>
        <dbReference type="EMBL" id="QXJ25983.1"/>
    </source>
</evidence>
<keyword evidence="1" id="KW-1133">Transmembrane helix</keyword>
<gene>
    <name evidence="2" type="ORF">AGRA3207_007557</name>
</gene>
<proteinExistence type="predicted"/>
<accession>A0ABX8R559</accession>
<feature type="transmembrane region" description="Helical" evidence="1">
    <location>
        <begin position="42"/>
        <end position="71"/>
    </location>
</feature>
<keyword evidence="1" id="KW-0812">Transmembrane</keyword>
<organism evidence="2 3">
    <name type="scientific">Actinomadura graeca</name>
    <dbReference type="NCBI Taxonomy" id="2750812"/>
    <lineage>
        <taxon>Bacteria</taxon>
        <taxon>Bacillati</taxon>
        <taxon>Actinomycetota</taxon>
        <taxon>Actinomycetes</taxon>
        <taxon>Streptosporangiales</taxon>
        <taxon>Thermomonosporaceae</taxon>
        <taxon>Actinomadura</taxon>
    </lineage>
</organism>
<protein>
    <submittedName>
        <fullName evidence="2">DUF3307 domain-containing protein</fullName>
    </submittedName>
</protein>
<dbReference type="RefSeq" id="WP_231332197.1">
    <property type="nucleotide sequence ID" value="NZ_CP059572.1"/>
</dbReference>
<dbReference type="Proteomes" id="UP001049518">
    <property type="component" value="Chromosome"/>
</dbReference>
<evidence type="ECO:0000256" key="1">
    <source>
        <dbReference type="SAM" id="Phobius"/>
    </source>
</evidence>
<keyword evidence="3" id="KW-1185">Reference proteome</keyword>
<reference evidence="2" key="1">
    <citation type="submission" date="2020-07" db="EMBL/GenBank/DDBJ databases">
        <authorList>
            <person name="Tarantini F.S."/>
            <person name="Hong K.W."/>
            <person name="Chan K.G."/>
        </authorList>
    </citation>
    <scope>NUCLEOTIDE SEQUENCE</scope>
    <source>
        <strain evidence="2">32-07</strain>
    </source>
</reference>
<sequence length="150" mass="15676">MFHADATAFAAAFAVLYAVHEVGDHWIQTDYQAITKGRPDWAGRLACAGHVVVLALVKASMVGLVAVVLALPLKPCAVIMSLAVDAVSHYWADRRRTLAALAERLGKGNFARLGDGLVAPAGTGAYALDQSWHVGWLLVAALGCCVGAAP</sequence>
<keyword evidence="1" id="KW-0472">Membrane</keyword>